<dbReference type="EMBL" id="MU275845">
    <property type="protein sequence ID" value="KAI0052457.1"/>
    <property type="molecule type" value="Genomic_DNA"/>
</dbReference>
<evidence type="ECO:0000313" key="1">
    <source>
        <dbReference type="EMBL" id="KAI0052457.1"/>
    </source>
</evidence>
<evidence type="ECO:0000313" key="2">
    <source>
        <dbReference type="Proteomes" id="UP000814033"/>
    </source>
</evidence>
<accession>A0ACB8S8D8</accession>
<organism evidence="1 2">
    <name type="scientific">Auriscalpium vulgare</name>
    <dbReference type="NCBI Taxonomy" id="40419"/>
    <lineage>
        <taxon>Eukaryota</taxon>
        <taxon>Fungi</taxon>
        <taxon>Dikarya</taxon>
        <taxon>Basidiomycota</taxon>
        <taxon>Agaricomycotina</taxon>
        <taxon>Agaricomycetes</taxon>
        <taxon>Russulales</taxon>
        <taxon>Auriscalpiaceae</taxon>
        <taxon>Auriscalpium</taxon>
    </lineage>
</organism>
<keyword evidence="2" id="KW-1185">Reference proteome</keyword>
<gene>
    <name evidence="1" type="ORF">FA95DRAFT_1580054</name>
</gene>
<sequence>MPLLNVSVKHAGKKYDLVLDTDRPATVFKEAIYQKTGVPVDRMKVMVKGGVLKDDADWKKAGAKEGATFMVIGAAGELPKPPSEPVKFLEDMDESELADALGLPVGLINLGNTCYMSATVQAMRAIPELQSSLAETREATPLTRSLRDLFRTMSNTTGGVLPMAFLTSLRDAVPQFGERTNRGYAQQDAEECWTQLTNRLKDLPGFPNRDGGAPPRSKFVDQYLSGTIIREMKTPEAPDEPPSVTSENVLKIECNINTNTNFMMSGIMDALDTTVVKQSPTLGREATYSVHTRISRLPTYLTVHMVRFTWRRDISKKAKIMRKVKFPTEFDALDLTTPELRAKLLPVARKLGQIESARFERRKVRKRTKAPKPAASADVEMRDGTASVEMLGTAVEVVPVEAETETTAATVASATQADGVPAGEELLPEEDYRNQEHEELEKLVDPSVKADVGASETGLYDLIAIITHKGAAADAGHYIAFVKKTAILQSRPEFLPKLSGGASSSSAPLPDSGDDEDWYKFDDDKVSVFPKDKLGTLDGGGEDSSAYVLVYKSKAI</sequence>
<protein>
    <submittedName>
        <fullName evidence="1">Cysteine proteinase</fullName>
    </submittedName>
</protein>
<reference evidence="1" key="1">
    <citation type="submission" date="2021-02" db="EMBL/GenBank/DDBJ databases">
        <authorList>
            <consortium name="DOE Joint Genome Institute"/>
            <person name="Ahrendt S."/>
            <person name="Looney B.P."/>
            <person name="Miyauchi S."/>
            <person name="Morin E."/>
            <person name="Drula E."/>
            <person name="Courty P.E."/>
            <person name="Chicoki N."/>
            <person name="Fauchery L."/>
            <person name="Kohler A."/>
            <person name="Kuo A."/>
            <person name="Labutti K."/>
            <person name="Pangilinan J."/>
            <person name="Lipzen A."/>
            <person name="Riley R."/>
            <person name="Andreopoulos W."/>
            <person name="He G."/>
            <person name="Johnson J."/>
            <person name="Barry K.W."/>
            <person name="Grigoriev I.V."/>
            <person name="Nagy L."/>
            <person name="Hibbett D."/>
            <person name="Henrissat B."/>
            <person name="Matheny P.B."/>
            <person name="Labbe J."/>
            <person name="Martin F."/>
        </authorList>
    </citation>
    <scope>NUCLEOTIDE SEQUENCE</scope>
    <source>
        <strain evidence="1">FP105234-sp</strain>
    </source>
</reference>
<proteinExistence type="predicted"/>
<comment type="caution">
    <text evidence="1">The sequence shown here is derived from an EMBL/GenBank/DDBJ whole genome shotgun (WGS) entry which is preliminary data.</text>
</comment>
<name>A0ACB8S8D8_9AGAM</name>
<dbReference type="Proteomes" id="UP000814033">
    <property type="component" value="Unassembled WGS sequence"/>
</dbReference>
<reference evidence="1" key="2">
    <citation type="journal article" date="2022" name="New Phytol.">
        <title>Evolutionary transition to the ectomycorrhizal habit in the genomes of a hyperdiverse lineage of mushroom-forming fungi.</title>
        <authorList>
            <person name="Looney B."/>
            <person name="Miyauchi S."/>
            <person name="Morin E."/>
            <person name="Drula E."/>
            <person name="Courty P.E."/>
            <person name="Kohler A."/>
            <person name="Kuo A."/>
            <person name="LaButti K."/>
            <person name="Pangilinan J."/>
            <person name="Lipzen A."/>
            <person name="Riley R."/>
            <person name="Andreopoulos W."/>
            <person name="He G."/>
            <person name="Johnson J."/>
            <person name="Nolan M."/>
            <person name="Tritt A."/>
            <person name="Barry K.W."/>
            <person name="Grigoriev I.V."/>
            <person name="Nagy L.G."/>
            <person name="Hibbett D."/>
            <person name="Henrissat B."/>
            <person name="Matheny P.B."/>
            <person name="Labbe J."/>
            <person name="Martin F.M."/>
        </authorList>
    </citation>
    <scope>NUCLEOTIDE SEQUENCE</scope>
    <source>
        <strain evidence="1">FP105234-sp</strain>
    </source>
</reference>